<evidence type="ECO:0000259" key="2">
    <source>
        <dbReference type="Pfam" id="PF04909"/>
    </source>
</evidence>
<dbReference type="InterPro" id="IPR032466">
    <property type="entry name" value="Metal_Hydrolase"/>
</dbReference>
<dbReference type="SUPFAM" id="SSF51556">
    <property type="entry name" value="Metallo-dependent hydrolases"/>
    <property type="match status" value="1"/>
</dbReference>
<protein>
    <submittedName>
        <fullName evidence="3">Amidohydrolase</fullName>
    </submittedName>
</protein>
<gene>
    <name evidence="3" type="ORF">KSL82_05625</name>
</gene>
<organism evidence="3 4">
    <name type="scientific">Limosilactobacillus portuensis</name>
    <dbReference type="NCBI Taxonomy" id="2742601"/>
    <lineage>
        <taxon>Bacteria</taxon>
        <taxon>Bacillati</taxon>
        <taxon>Bacillota</taxon>
        <taxon>Bacilli</taxon>
        <taxon>Lactobacillales</taxon>
        <taxon>Lactobacillaceae</taxon>
        <taxon>Limosilactobacillus</taxon>
    </lineage>
</organism>
<proteinExistence type="predicted"/>
<sequence length="303" mass="33393">MTERIDVFAHVLPPKFYQSMLKIDPQIPQKFPFINIKSLSDIGVRRANFDGATKQVISAVNINPEDFVDGEQAANLCRQANNEMATMITENADMFLAGIAMLPMNNIPAAIKIIDNLPANFVGVQVFTRANGRSIAAADYDPIFKTAANHHLLVLLHPIFDSRKPDNNLVFSWEYELSQAALELVETGLFDRYPNIKIIIHHAGAMIPFFAGRIDHILSAKQAAAFKKFYVDTALLGNAPALQLAIDYFGANHVMFGTDAPFGESPAGATRTIIAALKQLNLPTDSQALINKANYQRLVAKIK</sequence>
<dbReference type="InterPro" id="IPR032465">
    <property type="entry name" value="ACMSD"/>
</dbReference>
<keyword evidence="1" id="KW-0456">Lyase</keyword>
<feature type="domain" description="Amidohydrolase-related" evidence="2">
    <location>
        <begin position="64"/>
        <end position="273"/>
    </location>
</feature>
<dbReference type="EMBL" id="JAHPJJ010000012">
    <property type="protein sequence ID" value="MBU9695375.1"/>
    <property type="molecule type" value="Genomic_DNA"/>
</dbReference>
<evidence type="ECO:0000313" key="4">
    <source>
        <dbReference type="Proteomes" id="UP001196248"/>
    </source>
</evidence>
<dbReference type="PANTHER" id="PTHR21240:SF28">
    <property type="entry name" value="ISO-OROTATE DECARBOXYLASE (EUROFUNG)"/>
    <property type="match status" value="1"/>
</dbReference>
<evidence type="ECO:0000256" key="1">
    <source>
        <dbReference type="ARBA" id="ARBA00023239"/>
    </source>
</evidence>
<name>A0ABS6IV21_9LACO</name>
<evidence type="ECO:0000313" key="3">
    <source>
        <dbReference type="EMBL" id="MBU9695375.1"/>
    </source>
</evidence>
<dbReference type="Pfam" id="PF04909">
    <property type="entry name" value="Amidohydro_2"/>
    <property type="match status" value="1"/>
</dbReference>
<accession>A0ABS6IV21</accession>
<comment type="caution">
    <text evidence="3">The sequence shown here is derived from an EMBL/GenBank/DDBJ whole genome shotgun (WGS) entry which is preliminary data.</text>
</comment>
<dbReference type="Gene3D" id="3.20.20.140">
    <property type="entry name" value="Metal-dependent hydrolases"/>
    <property type="match status" value="1"/>
</dbReference>
<dbReference type="RefSeq" id="WP_102168885.1">
    <property type="nucleotide sequence ID" value="NZ_JAHPJJ010000012.1"/>
</dbReference>
<dbReference type="InterPro" id="IPR006680">
    <property type="entry name" value="Amidohydro-rel"/>
</dbReference>
<keyword evidence="4" id="KW-1185">Reference proteome</keyword>
<dbReference type="Proteomes" id="UP001196248">
    <property type="component" value="Unassembled WGS sequence"/>
</dbReference>
<reference evidence="3 4" key="1">
    <citation type="submission" date="2021-06" db="EMBL/GenBank/DDBJ databases">
        <title>Limosilactobacillus angelus sp. nov., isolated from the human vagina.</title>
        <authorList>
            <person name="Chen Y.-S."/>
        </authorList>
    </citation>
    <scope>NUCLEOTIDE SEQUENCE [LARGE SCALE GENOMIC DNA]</scope>
    <source>
        <strain evidence="3 4">P5L02</strain>
    </source>
</reference>
<dbReference type="PANTHER" id="PTHR21240">
    <property type="entry name" value="2-AMINO-3-CARBOXYLMUCONATE-6-SEMIALDEHYDE DECARBOXYLASE"/>
    <property type="match status" value="1"/>
</dbReference>